<dbReference type="Proteomes" id="UP001139971">
    <property type="component" value="Unassembled WGS sequence"/>
</dbReference>
<accession>A0A9X3YLF4</accession>
<dbReference type="InterPro" id="IPR005311">
    <property type="entry name" value="PBP_dimer"/>
</dbReference>
<comment type="pathway">
    <text evidence="14">Cell wall biogenesis; peptidoglycan biosynthesis.</text>
</comment>
<dbReference type="PANTHER" id="PTHR30627">
    <property type="entry name" value="PEPTIDOGLYCAN D,D-TRANSPEPTIDASE"/>
    <property type="match status" value="1"/>
</dbReference>
<comment type="catalytic activity">
    <reaction evidence="14">
        <text>Preferential cleavage: (Ac)2-L-Lys-D-Ala-|-D-Ala. Also transpeptidation of peptidyl-alanyl moieties that are N-acyl substituents of D-alanine.</text>
        <dbReference type="EC" id="3.4.16.4"/>
    </reaction>
</comment>
<dbReference type="RefSeq" id="WP_263541434.1">
    <property type="nucleotide sequence ID" value="NZ_JAOVZO020000018.1"/>
</dbReference>
<reference evidence="17" key="1">
    <citation type="submission" date="2023-02" db="EMBL/GenBank/DDBJ databases">
        <title>Tahibacter soli sp. nov. isolated from soil.</title>
        <authorList>
            <person name="Baek J.H."/>
            <person name="Lee J.K."/>
            <person name="Choi D.G."/>
            <person name="Jeon C.O."/>
        </authorList>
    </citation>
    <scope>NUCLEOTIDE SEQUENCE</scope>
    <source>
        <strain evidence="17">BL</strain>
    </source>
</reference>
<evidence type="ECO:0000256" key="12">
    <source>
        <dbReference type="ARBA" id="ARBA00023136"/>
    </source>
</evidence>
<dbReference type="InterPro" id="IPR017790">
    <property type="entry name" value="Penicillin-binding_protein_2"/>
</dbReference>
<dbReference type="EMBL" id="JAOVZO020000018">
    <property type="protein sequence ID" value="MDC8013787.1"/>
    <property type="molecule type" value="Genomic_DNA"/>
</dbReference>
<dbReference type="GO" id="GO:0008360">
    <property type="term" value="P:regulation of cell shape"/>
    <property type="evidence" value="ECO:0007669"/>
    <property type="project" value="UniProtKB-KW"/>
</dbReference>
<dbReference type="GO" id="GO:0005886">
    <property type="term" value="C:plasma membrane"/>
    <property type="evidence" value="ECO:0007669"/>
    <property type="project" value="UniProtKB-SubCell"/>
</dbReference>
<dbReference type="Gene3D" id="3.90.1310.10">
    <property type="entry name" value="Penicillin-binding protein 2a (Domain 2)"/>
    <property type="match status" value="1"/>
</dbReference>
<keyword evidence="9 14" id="KW-0133">Cell shape</keyword>
<name>A0A9X3YLF4_9GAMM</name>
<comment type="caution">
    <text evidence="14">Lacks conserved residue(s) required for the propagation of feature annotation.</text>
</comment>
<evidence type="ECO:0000256" key="8">
    <source>
        <dbReference type="ARBA" id="ARBA00022801"/>
    </source>
</evidence>
<keyword evidence="7 14" id="KW-0812">Transmembrane</keyword>
<dbReference type="InterPro" id="IPR036138">
    <property type="entry name" value="PBP_dimer_sf"/>
</dbReference>
<evidence type="ECO:0000259" key="15">
    <source>
        <dbReference type="Pfam" id="PF00905"/>
    </source>
</evidence>
<dbReference type="SUPFAM" id="SSF56601">
    <property type="entry name" value="beta-lactamase/transpeptidase-like"/>
    <property type="match status" value="1"/>
</dbReference>
<dbReference type="Gene3D" id="3.40.710.10">
    <property type="entry name" value="DD-peptidase/beta-lactamase superfamily"/>
    <property type="match status" value="1"/>
</dbReference>
<keyword evidence="4 14" id="KW-0997">Cell inner membrane</keyword>
<dbReference type="PANTHER" id="PTHR30627:SF2">
    <property type="entry name" value="PEPTIDOGLYCAN D,D-TRANSPEPTIDASE MRDA"/>
    <property type="match status" value="1"/>
</dbReference>
<evidence type="ECO:0000256" key="14">
    <source>
        <dbReference type="HAMAP-Rule" id="MF_02081"/>
    </source>
</evidence>
<dbReference type="Gene3D" id="3.30.1390.30">
    <property type="entry name" value="Penicillin-binding protein 2a, domain 3"/>
    <property type="match status" value="1"/>
</dbReference>
<feature type="active site" description="Acyl-ester intermediate" evidence="14">
    <location>
        <position position="332"/>
    </location>
</feature>
<dbReference type="GO" id="GO:0071555">
    <property type="term" value="P:cell wall organization"/>
    <property type="evidence" value="ECO:0007669"/>
    <property type="project" value="UniProtKB-KW"/>
</dbReference>
<feature type="domain" description="Penicillin-binding protein dimerisation" evidence="16">
    <location>
        <begin position="69"/>
        <end position="241"/>
    </location>
</feature>
<feature type="transmembrane region" description="Helical" evidence="14">
    <location>
        <begin position="27"/>
        <end position="47"/>
    </location>
</feature>
<dbReference type="GO" id="GO:0071972">
    <property type="term" value="F:peptidoglycan L,D-transpeptidase activity"/>
    <property type="evidence" value="ECO:0007669"/>
    <property type="project" value="TreeGrafter"/>
</dbReference>
<evidence type="ECO:0000256" key="2">
    <source>
        <dbReference type="ARBA" id="ARBA00004236"/>
    </source>
</evidence>
<feature type="domain" description="Penicillin-binding protein transpeptidase" evidence="15">
    <location>
        <begin position="273"/>
        <end position="613"/>
    </location>
</feature>
<keyword evidence="13 14" id="KW-0961">Cell wall biogenesis/degradation</keyword>
<dbReference type="Pfam" id="PF00905">
    <property type="entry name" value="Transpeptidase"/>
    <property type="match status" value="1"/>
</dbReference>
<evidence type="ECO:0000256" key="4">
    <source>
        <dbReference type="ARBA" id="ARBA00022519"/>
    </source>
</evidence>
<dbReference type="GO" id="GO:0009252">
    <property type="term" value="P:peptidoglycan biosynthetic process"/>
    <property type="evidence" value="ECO:0007669"/>
    <property type="project" value="UniProtKB-UniRule"/>
</dbReference>
<keyword evidence="6 14" id="KW-0645">Protease</keyword>
<evidence type="ECO:0000256" key="1">
    <source>
        <dbReference type="ARBA" id="ARBA00004167"/>
    </source>
</evidence>
<evidence type="ECO:0000313" key="17">
    <source>
        <dbReference type="EMBL" id="MDC8013787.1"/>
    </source>
</evidence>
<evidence type="ECO:0000256" key="7">
    <source>
        <dbReference type="ARBA" id="ARBA00022692"/>
    </source>
</evidence>
<dbReference type="GO" id="GO:0008658">
    <property type="term" value="F:penicillin binding"/>
    <property type="evidence" value="ECO:0007669"/>
    <property type="project" value="UniProtKB-UniRule"/>
</dbReference>
<sequence length="624" mass="68714">MRTPAPPSRRPAIKDNPGEVALFQRRAIVGFAIIVACLSVLASRFVYLQVVRHEEFSTRADQNRIKLRPIPPARGLIFDRNGVLLADNTAAFRLEVVPEKVDDLDAMLESLRDVVALTDDDVKRFREQRRGRRGFQSLPLRFRLTEDEVARFSVNRWRFPGVAVVPYLTRTYPRGAEFGHLVGYVARIDEDDLAKLDTARYAGTTHVGKTGIERYYEDQLHGQPGYERVEVNADGRVLRQLDRQPPVPGKNLYLTIDIGLQEAAEAVFEGKPGAAVAIDPRNGEVLAMVSVPSYDPNLFVNGISHYDYRTLTGSPMRPLLHRALVGNYKPGSTVKPFMGIAGLELGVRKIDDTVFSTGEFHIPGQSRGYRDWRKGGHGRVDLVESLAQSVNTYFYSLALDMGVDRLASYMSRFGFGKPTGIDLYGEASGVLPSREWKRGMFNKPWFPGETVIAGIGQGFWVVTPLQLANATAILAARGEHRKIHLLKSTQAGFGAPIQDLAQPPPEPSFIVNMTNWEAVRQGMIAVVSGPTGTANRVFADAAYVTAGKTGTAQRFSRTGDEVDTRGLDDAQRHQALFVAFAPADEPRIALALVMEFGASGSHDAAPLAKRILDAWLAPQPSAVP</sequence>
<keyword evidence="8 14" id="KW-0378">Hydrolase</keyword>
<keyword evidence="11 14" id="KW-1133">Transmembrane helix</keyword>
<evidence type="ECO:0000313" key="18">
    <source>
        <dbReference type="Proteomes" id="UP001139971"/>
    </source>
</evidence>
<dbReference type="InterPro" id="IPR001460">
    <property type="entry name" value="PCN-bd_Tpept"/>
</dbReference>
<comment type="similarity">
    <text evidence="14">Belongs to the transpeptidase family. MrdA subfamily.</text>
</comment>
<gene>
    <name evidence="14 17" type="primary">mrdA</name>
    <name evidence="17" type="ORF">OD750_014690</name>
</gene>
<keyword evidence="12 14" id="KW-0472">Membrane</keyword>
<evidence type="ECO:0000259" key="16">
    <source>
        <dbReference type="Pfam" id="PF03717"/>
    </source>
</evidence>
<dbReference type="EC" id="3.4.16.4" evidence="14"/>
<comment type="function">
    <text evidence="14">Catalyzes cross-linking of the peptidoglycan cell wall.</text>
</comment>
<keyword evidence="18" id="KW-1185">Reference proteome</keyword>
<evidence type="ECO:0000256" key="11">
    <source>
        <dbReference type="ARBA" id="ARBA00022989"/>
    </source>
</evidence>
<evidence type="ECO:0000256" key="10">
    <source>
        <dbReference type="ARBA" id="ARBA00022984"/>
    </source>
</evidence>
<dbReference type="NCBIfam" id="TIGR03423">
    <property type="entry name" value="pbp2_mrdA"/>
    <property type="match status" value="1"/>
</dbReference>
<comment type="caution">
    <text evidence="17">The sequence shown here is derived from an EMBL/GenBank/DDBJ whole genome shotgun (WGS) entry which is preliminary data.</text>
</comment>
<keyword evidence="10 14" id="KW-0573">Peptidoglycan synthesis</keyword>
<keyword evidence="5 14" id="KW-0121">Carboxypeptidase</keyword>
<dbReference type="SUPFAM" id="SSF56519">
    <property type="entry name" value="Penicillin binding protein dimerisation domain"/>
    <property type="match status" value="1"/>
</dbReference>
<evidence type="ECO:0000256" key="3">
    <source>
        <dbReference type="ARBA" id="ARBA00022475"/>
    </source>
</evidence>
<comment type="subcellular location">
    <subcellularLocation>
        <location evidence="14">Cell inner membrane</location>
        <topology evidence="14">Single-pass membrane protein</topology>
    </subcellularLocation>
    <subcellularLocation>
        <location evidence="2">Cell membrane</location>
    </subcellularLocation>
    <subcellularLocation>
        <location evidence="1">Membrane</location>
        <topology evidence="1">Single-pass membrane protein</topology>
    </subcellularLocation>
</comment>
<dbReference type="GO" id="GO:0006508">
    <property type="term" value="P:proteolysis"/>
    <property type="evidence" value="ECO:0007669"/>
    <property type="project" value="UniProtKB-KW"/>
</dbReference>
<dbReference type="GO" id="GO:0009002">
    <property type="term" value="F:serine-type D-Ala-D-Ala carboxypeptidase activity"/>
    <property type="evidence" value="ECO:0007669"/>
    <property type="project" value="UniProtKB-UniRule"/>
</dbReference>
<protein>
    <recommendedName>
        <fullName evidence="14">Peptidoglycan D,D-transpeptidase MrdA</fullName>
        <ecNumber evidence="14">3.4.16.4</ecNumber>
    </recommendedName>
    <alternativeName>
        <fullName evidence="14">Penicillin-binding protein 2</fullName>
        <shortName evidence="14">PBP-2</shortName>
    </alternativeName>
</protein>
<dbReference type="AlphaFoldDB" id="A0A9X3YLF4"/>
<dbReference type="InterPro" id="IPR012338">
    <property type="entry name" value="Beta-lactam/transpept-like"/>
</dbReference>
<evidence type="ECO:0000256" key="6">
    <source>
        <dbReference type="ARBA" id="ARBA00022670"/>
    </source>
</evidence>
<proteinExistence type="inferred from homology"/>
<dbReference type="HAMAP" id="MF_02081">
    <property type="entry name" value="MrdA_transpept"/>
    <property type="match status" value="1"/>
</dbReference>
<dbReference type="Pfam" id="PF03717">
    <property type="entry name" value="PBP_dimer"/>
    <property type="match status" value="1"/>
</dbReference>
<keyword evidence="3 14" id="KW-1003">Cell membrane</keyword>
<evidence type="ECO:0000256" key="5">
    <source>
        <dbReference type="ARBA" id="ARBA00022645"/>
    </source>
</evidence>
<evidence type="ECO:0000256" key="9">
    <source>
        <dbReference type="ARBA" id="ARBA00022960"/>
    </source>
</evidence>
<dbReference type="InterPro" id="IPR050515">
    <property type="entry name" value="Beta-lactam/transpept"/>
</dbReference>
<evidence type="ECO:0000256" key="13">
    <source>
        <dbReference type="ARBA" id="ARBA00023316"/>
    </source>
</evidence>
<organism evidence="17 18">
    <name type="scientific">Tahibacter soli</name>
    <dbReference type="NCBI Taxonomy" id="2983605"/>
    <lineage>
        <taxon>Bacteria</taxon>
        <taxon>Pseudomonadati</taxon>
        <taxon>Pseudomonadota</taxon>
        <taxon>Gammaproteobacteria</taxon>
        <taxon>Lysobacterales</taxon>
        <taxon>Rhodanobacteraceae</taxon>
        <taxon>Tahibacter</taxon>
    </lineage>
</organism>